<keyword evidence="2" id="KW-1185">Reference proteome</keyword>
<sequence>MSYYLMQPLGWQLPGSAQYGYGLGYFGYGSGTGDSYYPSYYGQTQPGGHLERPAGAHQYGLITGNYNGYMPEYSSPFSATWNFNPYGYFK</sequence>
<evidence type="ECO:0000313" key="2">
    <source>
        <dbReference type="Proteomes" id="UP000070133"/>
    </source>
</evidence>
<proteinExistence type="predicted"/>
<dbReference type="AlphaFoldDB" id="A0A139HHI5"/>
<reference evidence="1 2" key="1">
    <citation type="submission" date="2015-07" db="EMBL/GenBank/DDBJ databases">
        <title>Comparative genomics of the Sigatoka disease complex on banana suggests a link between parallel evolutionary changes in Pseudocercospora fijiensis and Pseudocercospora eumusae and increased virulence on the banana host.</title>
        <authorList>
            <person name="Chang T.-C."/>
            <person name="Salvucci A."/>
            <person name="Crous P.W."/>
            <person name="Stergiopoulos I."/>
        </authorList>
    </citation>
    <scope>NUCLEOTIDE SEQUENCE [LARGE SCALE GENOMIC DNA]</scope>
    <source>
        <strain evidence="1 2">CBS 114824</strain>
    </source>
</reference>
<dbReference type="Proteomes" id="UP000070133">
    <property type="component" value="Unassembled WGS sequence"/>
</dbReference>
<organism evidence="1 2">
    <name type="scientific">Pseudocercospora eumusae</name>
    <dbReference type="NCBI Taxonomy" id="321146"/>
    <lineage>
        <taxon>Eukaryota</taxon>
        <taxon>Fungi</taxon>
        <taxon>Dikarya</taxon>
        <taxon>Ascomycota</taxon>
        <taxon>Pezizomycotina</taxon>
        <taxon>Dothideomycetes</taxon>
        <taxon>Dothideomycetidae</taxon>
        <taxon>Mycosphaerellales</taxon>
        <taxon>Mycosphaerellaceae</taxon>
        <taxon>Pseudocercospora</taxon>
    </lineage>
</organism>
<evidence type="ECO:0000313" key="1">
    <source>
        <dbReference type="EMBL" id="KXT01819.1"/>
    </source>
</evidence>
<dbReference type="EMBL" id="LFZN01000050">
    <property type="protein sequence ID" value="KXT01819.1"/>
    <property type="molecule type" value="Genomic_DNA"/>
</dbReference>
<protein>
    <submittedName>
        <fullName evidence="1">Uncharacterized protein</fullName>
    </submittedName>
</protein>
<comment type="caution">
    <text evidence="1">The sequence shown here is derived from an EMBL/GenBank/DDBJ whole genome shotgun (WGS) entry which is preliminary data.</text>
</comment>
<gene>
    <name evidence="1" type="ORF">AC578_2030</name>
</gene>
<name>A0A139HHI5_9PEZI</name>
<accession>A0A139HHI5</accession>